<protein>
    <recommendedName>
        <fullName evidence="6">Mid2 domain-containing protein</fullName>
    </recommendedName>
</protein>
<accession>A0A6A6TSS9</accession>
<gene>
    <name evidence="4" type="ORF">K491DRAFT_673487</name>
</gene>
<evidence type="ECO:0000313" key="5">
    <source>
        <dbReference type="Proteomes" id="UP000799324"/>
    </source>
</evidence>
<reference evidence="4" key="1">
    <citation type="journal article" date="2020" name="Stud. Mycol.">
        <title>101 Dothideomycetes genomes: a test case for predicting lifestyles and emergence of pathogens.</title>
        <authorList>
            <person name="Haridas S."/>
            <person name="Albert R."/>
            <person name="Binder M."/>
            <person name="Bloem J."/>
            <person name="Labutti K."/>
            <person name="Salamov A."/>
            <person name="Andreopoulos B."/>
            <person name="Baker S."/>
            <person name="Barry K."/>
            <person name="Bills G."/>
            <person name="Bluhm B."/>
            <person name="Cannon C."/>
            <person name="Castanera R."/>
            <person name="Culley D."/>
            <person name="Daum C."/>
            <person name="Ezra D."/>
            <person name="Gonzalez J."/>
            <person name="Henrissat B."/>
            <person name="Kuo A."/>
            <person name="Liang C."/>
            <person name="Lipzen A."/>
            <person name="Lutzoni F."/>
            <person name="Magnuson J."/>
            <person name="Mondo S."/>
            <person name="Nolan M."/>
            <person name="Ohm R."/>
            <person name="Pangilinan J."/>
            <person name="Park H.-J."/>
            <person name="Ramirez L."/>
            <person name="Alfaro M."/>
            <person name="Sun H."/>
            <person name="Tritt A."/>
            <person name="Yoshinaga Y."/>
            <person name="Zwiers L.-H."/>
            <person name="Turgeon B."/>
            <person name="Goodwin S."/>
            <person name="Spatafora J."/>
            <person name="Crous P."/>
            <person name="Grigoriev I."/>
        </authorList>
    </citation>
    <scope>NUCLEOTIDE SEQUENCE</scope>
    <source>
        <strain evidence="4">CBS 122681</strain>
    </source>
</reference>
<dbReference type="EMBL" id="MU004291">
    <property type="protein sequence ID" value="KAF2661958.1"/>
    <property type="molecule type" value="Genomic_DNA"/>
</dbReference>
<feature type="signal peptide" evidence="3">
    <location>
        <begin position="1"/>
        <end position="24"/>
    </location>
</feature>
<organism evidence="4 5">
    <name type="scientific">Lophiostoma macrostomum CBS 122681</name>
    <dbReference type="NCBI Taxonomy" id="1314788"/>
    <lineage>
        <taxon>Eukaryota</taxon>
        <taxon>Fungi</taxon>
        <taxon>Dikarya</taxon>
        <taxon>Ascomycota</taxon>
        <taxon>Pezizomycotina</taxon>
        <taxon>Dothideomycetes</taxon>
        <taxon>Pleosporomycetidae</taxon>
        <taxon>Pleosporales</taxon>
        <taxon>Lophiostomataceae</taxon>
        <taxon>Lophiostoma</taxon>
    </lineage>
</organism>
<keyword evidence="5" id="KW-1185">Reference proteome</keyword>
<dbReference type="OrthoDB" id="3801448at2759"/>
<feature type="transmembrane region" description="Helical" evidence="2">
    <location>
        <begin position="269"/>
        <end position="291"/>
    </location>
</feature>
<evidence type="ECO:0000256" key="2">
    <source>
        <dbReference type="SAM" id="Phobius"/>
    </source>
</evidence>
<name>A0A6A6TSS9_9PLEO</name>
<evidence type="ECO:0000313" key="4">
    <source>
        <dbReference type="EMBL" id="KAF2661958.1"/>
    </source>
</evidence>
<dbReference type="Proteomes" id="UP000799324">
    <property type="component" value="Unassembled WGS sequence"/>
</dbReference>
<evidence type="ECO:0000256" key="3">
    <source>
        <dbReference type="SAM" id="SignalP"/>
    </source>
</evidence>
<evidence type="ECO:0000256" key="1">
    <source>
        <dbReference type="SAM" id="MobiDB-lite"/>
    </source>
</evidence>
<sequence>MSRGLGTFIWLCWILSSLLPLVQCQGGNGPDSNPFSHGRKHGPFGDGKGGFGHGNRGGGFGGGFHDKGDNRFGNGGGQGAGSQNAALGGSQSASGSDTPGEQAPPADAGSSTSPTQAVATVVAPSTPLDVAPASTAASYGDDAALPPEVLSSSVALPISASAPIAPVTSAPVFVPPLSVTDAFGETSTPVAAIPVFASSSDSNFGILSSDPAATQTDLQSPLSPSATFTSTTTMMMTIMVTQSPAATSALDFAPVPSNSAPPMSASAKAGMGVGVTFGILSVAGAAGFYLWRRRQNRHYARQNSSNGGGLGGFFNLNWKGDKKGKDDEWEIASAEKVEIVRGASARTLSRSDSRSTAHPTITPTPPSSSGNGGRNVGPGAGMEVLKVGMKVPDRKLIGGDLGQAALRSNPPGPAVGLPVSPSAFPSPPSSRGSGVGGTLATEKKTNSWPLPE</sequence>
<keyword evidence="2" id="KW-0472">Membrane</keyword>
<proteinExistence type="predicted"/>
<feature type="region of interest" description="Disordered" evidence="1">
    <location>
        <begin position="400"/>
        <end position="452"/>
    </location>
</feature>
<feature type="region of interest" description="Disordered" evidence="1">
    <location>
        <begin position="30"/>
        <end position="117"/>
    </location>
</feature>
<keyword evidence="3" id="KW-0732">Signal</keyword>
<keyword evidence="2" id="KW-1133">Transmembrane helix</keyword>
<feature type="compositionally biased region" description="Gly residues" evidence="1">
    <location>
        <begin position="44"/>
        <end position="63"/>
    </location>
</feature>
<keyword evidence="2" id="KW-0812">Transmembrane</keyword>
<feature type="compositionally biased region" description="Low complexity" evidence="1">
    <location>
        <begin position="81"/>
        <end position="96"/>
    </location>
</feature>
<feature type="region of interest" description="Disordered" evidence="1">
    <location>
        <begin position="344"/>
        <end position="381"/>
    </location>
</feature>
<evidence type="ECO:0008006" key="6">
    <source>
        <dbReference type="Google" id="ProtNLM"/>
    </source>
</evidence>
<feature type="compositionally biased region" description="Gly residues" evidence="1">
    <location>
        <begin position="370"/>
        <end position="380"/>
    </location>
</feature>
<dbReference type="AlphaFoldDB" id="A0A6A6TSS9"/>
<feature type="chain" id="PRO_5025380451" description="Mid2 domain-containing protein" evidence="3">
    <location>
        <begin position="25"/>
        <end position="452"/>
    </location>
</feature>